<dbReference type="PROSITE" id="PS50887">
    <property type="entry name" value="GGDEF"/>
    <property type="match status" value="2"/>
</dbReference>
<dbReference type="InterPro" id="IPR035919">
    <property type="entry name" value="EAL_sf"/>
</dbReference>
<organism evidence="4 5">
    <name type="scientific">Pseudoramibacter porci</name>
    <dbReference type="NCBI Taxonomy" id="2606631"/>
    <lineage>
        <taxon>Bacteria</taxon>
        <taxon>Bacillati</taxon>
        <taxon>Bacillota</taxon>
        <taxon>Clostridia</taxon>
        <taxon>Eubacteriales</taxon>
        <taxon>Eubacteriaceae</taxon>
        <taxon>Pseudoramibacter</taxon>
    </lineage>
</organism>
<dbReference type="EMBL" id="VUMO01000008">
    <property type="protein sequence ID" value="MSS20166.1"/>
    <property type="molecule type" value="Genomic_DNA"/>
</dbReference>
<dbReference type="Proteomes" id="UP000461754">
    <property type="component" value="Unassembled WGS sequence"/>
</dbReference>
<dbReference type="Gene3D" id="3.30.450.20">
    <property type="entry name" value="PAS domain"/>
    <property type="match status" value="3"/>
</dbReference>
<dbReference type="Gene3D" id="3.30.70.270">
    <property type="match status" value="3"/>
</dbReference>
<dbReference type="Gene3D" id="3.20.20.450">
    <property type="entry name" value="EAL domain"/>
    <property type="match status" value="1"/>
</dbReference>
<dbReference type="InterPro" id="IPR013656">
    <property type="entry name" value="PAS_4"/>
</dbReference>
<evidence type="ECO:0000259" key="3">
    <source>
        <dbReference type="PROSITE" id="PS50887"/>
    </source>
</evidence>
<feature type="domain" description="PAS" evidence="1">
    <location>
        <begin position="15"/>
        <end position="94"/>
    </location>
</feature>
<dbReference type="NCBIfam" id="TIGR00254">
    <property type="entry name" value="GGDEF"/>
    <property type="match status" value="2"/>
</dbReference>
<feature type="domain" description="GGDEF" evidence="3">
    <location>
        <begin position="1295"/>
        <end position="1428"/>
    </location>
</feature>
<dbReference type="SUPFAM" id="SSF141868">
    <property type="entry name" value="EAL domain-like"/>
    <property type="match status" value="1"/>
</dbReference>
<evidence type="ECO:0000259" key="1">
    <source>
        <dbReference type="PROSITE" id="PS50112"/>
    </source>
</evidence>
<gene>
    <name evidence="4" type="ORF">FYJ52_07130</name>
</gene>
<keyword evidence="5" id="KW-1185">Reference proteome</keyword>
<dbReference type="RefSeq" id="WP_154576544.1">
    <property type="nucleotide sequence ID" value="NZ_VUMO01000008.1"/>
</dbReference>
<dbReference type="PROSITE" id="PS50883">
    <property type="entry name" value="EAL"/>
    <property type="match status" value="1"/>
</dbReference>
<dbReference type="InterPro" id="IPR013767">
    <property type="entry name" value="PAS_fold"/>
</dbReference>
<dbReference type="Pfam" id="PF00990">
    <property type="entry name" value="GGDEF"/>
    <property type="match status" value="3"/>
</dbReference>
<proteinExistence type="predicted"/>
<reference evidence="4 5" key="1">
    <citation type="submission" date="2019-08" db="EMBL/GenBank/DDBJ databases">
        <title>In-depth cultivation of the pig gut microbiome towards novel bacterial diversity and tailored functional studies.</title>
        <authorList>
            <person name="Wylensek D."/>
            <person name="Hitch T.C.A."/>
            <person name="Clavel T."/>
        </authorList>
    </citation>
    <scope>NUCLEOTIDE SEQUENCE [LARGE SCALE GENOMIC DNA]</scope>
    <source>
        <strain evidence="4 5">RF-744-FAT-4</strain>
    </source>
</reference>
<evidence type="ECO:0000313" key="4">
    <source>
        <dbReference type="EMBL" id="MSS20166.1"/>
    </source>
</evidence>
<dbReference type="SMART" id="SM00052">
    <property type="entry name" value="EAL"/>
    <property type="match status" value="1"/>
</dbReference>
<dbReference type="CDD" id="cd00130">
    <property type="entry name" value="PAS"/>
    <property type="match status" value="2"/>
</dbReference>
<accession>A0A7X2NGV2</accession>
<dbReference type="NCBIfam" id="TIGR00229">
    <property type="entry name" value="sensory_box"/>
    <property type="match status" value="1"/>
</dbReference>
<dbReference type="InterPro" id="IPR035965">
    <property type="entry name" value="PAS-like_dom_sf"/>
</dbReference>
<dbReference type="InterPro" id="IPR001633">
    <property type="entry name" value="EAL_dom"/>
</dbReference>
<name>A0A7X2NGV2_9FIRM</name>
<dbReference type="PANTHER" id="PTHR44757">
    <property type="entry name" value="DIGUANYLATE CYCLASE DGCP"/>
    <property type="match status" value="1"/>
</dbReference>
<dbReference type="InterPro" id="IPR000014">
    <property type="entry name" value="PAS"/>
</dbReference>
<dbReference type="InterPro" id="IPR052155">
    <property type="entry name" value="Biofilm_reg_signaling"/>
</dbReference>
<dbReference type="PANTHER" id="PTHR44757:SF2">
    <property type="entry name" value="BIOFILM ARCHITECTURE MAINTENANCE PROTEIN MBAA"/>
    <property type="match status" value="1"/>
</dbReference>
<feature type="domain" description="GGDEF" evidence="3">
    <location>
        <begin position="176"/>
        <end position="299"/>
    </location>
</feature>
<dbReference type="InterPro" id="IPR029787">
    <property type="entry name" value="Nucleotide_cyclase"/>
</dbReference>
<dbReference type="Pfam" id="PF08448">
    <property type="entry name" value="PAS_4"/>
    <property type="match status" value="1"/>
</dbReference>
<dbReference type="CDD" id="cd01948">
    <property type="entry name" value="EAL"/>
    <property type="match status" value="1"/>
</dbReference>
<dbReference type="Pfam" id="PF08447">
    <property type="entry name" value="PAS_3"/>
    <property type="match status" value="1"/>
</dbReference>
<dbReference type="Pfam" id="PF00989">
    <property type="entry name" value="PAS"/>
    <property type="match status" value="1"/>
</dbReference>
<dbReference type="SMART" id="SM00267">
    <property type="entry name" value="GGDEF"/>
    <property type="match status" value="2"/>
</dbReference>
<comment type="caution">
    <text evidence="4">The sequence shown here is derived from an EMBL/GenBank/DDBJ whole genome shotgun (WGS) entry which is preliminary data.</text>
</comment>
<feature type="domain" description="EAL" evidence="2">
    <location>
        <begin position="308"/>
        <end position="560"/>
    </location>
</feature>
<sequence length="1448" mass="163534">MSMNRNSNPLREYLLEGPLEPILNSIPGGVFAFAPEKGFVPVFVNRPFLEMMGAESAEMLRESVKGDYWQMMHPDDVETAKAVYARVSRVVGDQDHFECRLVTQSGRIRLVRIIAQAQIDRKGRLLLVNFVVDLGMQNILDAKSHMDAQTGLLKMHAFFSLMTNARRQIESGSEDRQLAVLFFDVINFRQINLHYGVAAGDDFLKAIGKILQMAFPEFGTARFGGDQFAVLVDNRDLEERANHARAMICQIAPSSVDCSVGACAWDDAAINPEEVCNRAKLACDENRKHVNTFFSFYTQESGKALKIAEYVASHVDEAVEKGWIQVYYQPIIRAISNQICGMEALVRWIDPRKGFLFPDVFINVLEETQQIWKLDLCVIRQVIEGIAEREKQGAPDIHISINLSRVDFLCCDIFGEIEAMIQEYDVSRGMLHIEVTESILTSSETKIFQALDRFREAGYEIWIDDFGSGYSTLNLLKDYDFDVLKLDMGFLRKDTPRSREIVSSVIAMDKKIGGLTLAEGVETEEQADFLKRSGCDFLQGYYFSKPMPYDKALRNCMEKGATVENVEQKPYYDAVQQVNFMTDLPLMLIEEQHQTFRILYVNDVAMALFAEDGVETQEAVEARLNDGHHPANRELYQAARYAIQTGKSGELYYAFHGQELLCRYRLISKTDSQYLFVVNVFDSFKTGERLSEKTRMLMSLRYFYQTLFHLDLTDNTVTSIQFGENGAEGDNREPICGEDGRFSPLFPPIFAADQKRYAAFIEPATLSSRLAQAESGILESGFRTADDRGRFNWMSHRIIRIPGTAREQFLYAVRAMDMAAVKEEQARQQQDPYASLIGWNTELVNKKVSLWDDLMLYMPVPLFWKDRHRRFLGANQAFLDYYGFDSPNQILGKTDEEMFWHLDNGPYHEEELAILHTGARSSNVPGKCIAKGVARDIYATKWPLYRDGQIVGLMGYFLDDNMRAEMRGSHGHADTIDPVTGLENAASFTTHFFNYDSDYRLSRRPYGLIFATVPELPKIGKIQGKKALEAALRACADAIVKQIGNGGIAARISASHFAILCEYASPQDIESLSQRIKSAINGIRKVGDMRCVLEAEMHVVYADELPSFEKALLQEGGGKRPDLDWKAARGKALRELLDSAGVGCYILSIDHRVQYWNAEAENLLGYAAEEMLGRDCFESNLGCSFTSGIAVPDHRCPAIVTLATGQSQTMQMFMRRSDGKDILIRNTLIPLQDEAGKTNELVALFVPLTDASYDDEMIQDVYEVATRDPITCLPGRKYMDLCLREALETYRRTGNVFAVLFADADDFHGINNRYGHQVGDEVLQAFGVALRQYGRRIDRFCRWGGDEFVGLLQLRDRDELEGVAKRFSQIAEEIDVRADSQRIHFHISIGITAVRSGDTAATLVNRADQYMYLSKGLPGDQVVTDLNAASVKAQKGADNHDLARIKKE</sequence>
<dbReference type="Pfam" id="PF00563">
    <property type="entry name" value="EAL"/>
    <property type="match status" value="1"/>
</dbReference>
<feature type="domain" description="PAS" evidence="1">
    <location>
        <begin position="1129"/>
        <end position="1177"/>
    </location>
</feature>
<evidence type="ECO:0000313" key="5">
    <source>
        <dbReference type="Proteomes" id="UP000461754"/>
    </source>
</evidence>
<dbReference type="PROSITE" id="PS50112">
    <property type="entry name" value="PAS"/>
    <property type="match status" value="2"/>
</dbReference>
<dbReference type="GO" id="GO:0006355">
    <property type="term" value="P:regulation of DNA-templated transcription"/>
    <property type="evidence" value="ECO:0007669"/>
    <property type="project" value="InterPro"/>
</dbReference>
<dbReference type="SUPFAM" id="SSF55073">
    <property type="entry name" value="Nucleotide cyclase"/>
    <property type="match status" value="3"/>
</dbReference>
<evidence type="ECO:0000259" key="2">
    <source>
        <dbReference type="PROSITE" id="PS50883"/>
    </source>
</evidence>
<protein>
    <submittedName>
        <fullName evidence="4">Diguanylate cyclase</fullName>
    </submittedName>
</protein>
<dbReference type="SUPFAM" id="SSF55785">
    <property type="entry name" value="PYP-like sensor domain (PAS domain)"/>
    <property type="match status" value="3"/>
</dbReference>
<dbReference type="InterPro" id="IPR013655">
    <property type="entry name" value="PAS_fold_3"/>
</dbReference>
<dbReference type="SMART" id="SM00091">
    <property type="entry name" value="PAS"/>
    <property type="match status" value="3"/>
</dbReference>
<dbReference type="InterPro" id="IPR043128">
    <property type="entry name" value="Rev_trsase/Diguanyl_cyclase"/>
</dbReference>
<dbReference type="InterPro" id="IPR000160">
    <property type="entry name" value="GGDEF_dom"/>
</dbReference>
<dbReference type="CDD" id="cd01949">
    <property type="entry name" value="GGDEF"/>
    <property type="match status" value="2"/>
</dbReference>